<evidence type="ECO:0000313" key="2">
    <source>
        <dbReference type="EMBL" id="ACO62608.1"/>
    </source>
</evidence>
<dbReference type="PANTHER" id="PTHR35754">
    <property type="entry name" value="ATP SYNTHASE SUBUNIT B"/>
    <property type="match status" value="1"/>
</dbReference>
<feature type="compositionally biased region" description="Acidic residues" evidence="1">
    <location>
        <begin position="305"/>
        <end position="320"/>
    </location>
</feature>
<dbReference type="Proteomes" id="UP000002009">
    <property type="component" value="Chromosome 4"/>
</dbReference>
<dbReference type="OMA" id="ANECAGR"/>
<accession>C1E3T6</accession>
<dbReference type="SUPFAM" id="SSF48576">
    <property type="entry name" value="Terpenoid synthases"/>
    <property type="match status" value="1"/>
</dbReference>
<gene>
    <name evidence="2" type="ORF">MICPUN_57798</name>
</gene>
<feature type="compositionally biased region" description="Basic and acidic residues" evidence="1">
    <location>
        <begin position="442"/>
        <end position="463"/>
    </location>
</feature>
<feature type="region of interest" description="Disordered" evidence="1">
    <location>
        <begin position="397"/>
        <end position="463"/>
    </location>
</feature>
<proteinExistence type="predicted"/>
<dbReference type="OrthoDB" id="511315at2759"/>
<dbReference type="InterPro" id="IPR008949">
    <property type="entry name" value="Isoprenoid_synthase_dom_sf"/>
</dbReference>
<organism evidence="2 3">
    <name type="scientific">Micromonas commoda (strain RCC299 / NOUM17 / CCMP2709)</name>
    <name type="common">Picoplanktonic green alga</name>
    <dbReference type="NCBI Taxonomy" id="296587"/>
    <lineage>
        <taxon>Eukaryota</taxon>
        <taxon>Viridiplantae</taxon>
        <taxon>Chlorophyta</taxon>
        <taxon>Mamiellophyceae</taxon>
        <taxon>Mamiellales</taxon>
        <taxon>Mamiellaceae</taxon>
        <taxon>Micromonas</taxon>
    </lineage>
</organism>
<name>C1E3T6_MICCC</name>
<dbReference type="GeneID" id="8243021"/>
<dbReference type="EMBL" id="CP001325">
    <property type="protein sequence ID" value="ACO62608.1"/>
    <property type="molecule type" value="Genomic_DNA"/>
</dbReference>
<dbReference type="KEGG" id="mis:MICPUN_57798"/>
<dbReference type="InParanoid" id="C1E3T6"/>
<evidence type="ECO:0000256" key="1">
    <source>
        <dbReference type="SAM" id="MobiDB-lite"/>
    </source>
</evidence>
<dbReference type="STRING" id="296587.C1E3T6"/>
<dbReference type="FunCoup" id="C1E3T6">
    <property type="interactions" value="78"/>
</dbReference>
<dbReference type="RefSeq" id="XP_002501350.1">
    <property type="nucleotide sequence ID" value="XM_002501304.1"/>
</dbReference>
<dbReference type="PANTHER" id="PTHR35754:SF2">
    <property type="entry name" value="ATP SYNTHASE SUBUNIT B"/>
    <property type="match status" value="1"/>
</dbReference>
<reference evidence="2 3" key="1">
    <citation type="journal article" date="2009" name="Science">
        <title>Green evolution and dynamic adaptations revealed by genomes of the marine picoeukaryotes Micromonas.</title>
        <authorList>
            <person name="Worden A.Z."/>
            <person name="Lee J.H."/>
            <person name="Mock T."/>
            <person name="Rouze P."/>
            <person name="Simmons M.P."/>
            <person name="Aerts A.L."/>
            <person name="Allen A.E."/>
            <person name="Cuvelier M.L."/>
            <person name="Derelle E."/>
            <person name="Everett M.V."/>
            <person name="Foulon E."/>
            <person name="Grimwood J."/>
            <person name="Gundlach H."/>
            <person name="Henrissat B."/>
            <person name="Napoli C."/>
            <person name="McDonald S.M."/>
            <person name="Parker M.S."/>
            <person name="Rombauts S."/>
            <person name="Salamov A."/>
            <person name="Von Dassow P."/>
            <person name="Badger J.H."/>
            <person name="Coutinho P.M."/>
            <person name="Demir E."/>
            <person name="Dubchak I."/>
            <person name="Gentemann C."/>
            <person name="Eikrem W."/>
            <person name="Gready J.E."/>
            <person name="John U."/>
            <person name="Lanier W."/>
            <person name="Lindquist E.A."/>
            <person name="Lucas S."/>
            <person name="Mayer K.F."/>
            <person name="Moreau H."/>
            <person name="Not F."/>
            <person name="Otillar R."/>
            <person name="Panaud O."/>
            <person name="Pangilinan J."/>
            <person name="Paulsen I."/>
            <person name="Piegu B."/>
            <person name="Poliakov A."/>
            <person name="Robbens S."/>
            <person name="Schmutz J."/>
            <person name="Toulza E."/>
            <person name="Wyss T."/>
            <person name="Zelensky A."/>
            <person name="Zhou K."/>
            <person name="Armbrust E.V."/>
            <person name="Bhattacharya D."/>
            <person name="Goodenough U.W."/>
            <person name="Van de Peer Y."/>
            <person name="Grigoriev I.V."/>
        </authorList>
    </citation>
    <scope>NUCLEOTIDE SEQUENCE [LARGE SCALE GENOMIC DNA]</scope>
    <source>
        <strain evidence="3">RCC299 / NOUM17</strain>
    </source>
</reference>
<protein>
    <submittedName>
        <fullName evidence="2">Uncharacterized protein</fullName>
    </submittedName>
</protein>
<feature type="region of interest" description="Disordered" evidence="1">
    <location>
        <begin position="287"/>
        <end position="320"/>
    </location>
</feature>
<dbReference type="eggNOG" id="ENOG502QRQ7">
    <property type="taxonomic scope" value="Eukaryota"/>
</dbReference>
<evidence type="ECO:0000313" key="3">
    <source>
        <dbReference type="Proteomes" id="UP000002009"/>
    </source>
</evidence>
<keyword evidence="3" id="KW-1185">Reference proteome</keyword>
<dbReference type="AlphaFoldDB" id="C1E3T6"/>
<sequence>MEWPVKESHKNVVWLSFSICTMHSHHFLEPPRSPSWPQVRAQSKYTSRACMPSKYVKKKKGPGCPSKGLARKAELKNKAYWAEVKARRQTTATNLSAIVKKEIKEEFPSSIPAQDRSAMSAGPRITLRGLTRARSTLYDFVSSYFMFHGLDPTKTADVFAHLPALTFTEAVIYELDDANECAGRMEGGETRGGSGTARTLEQLVCRLEEHFGAEHFRRVRSRLQWELSRGSAYWETERRLCGKLAAGTKLTDEDARHALDALKKKSFDYRVLNLVLLASVRKQRREARDAERRRRGTGCEIKREEEEDEEEEDKLGDAEDVPYGDLLAASELLVELSDDLYDYEEDVASGAFNFYRCLVNHHGPERAPEEMAAVIQSAEREYARLEERLSRDDPELARRYRERCAQATEEGLPGRQVRSDPSSPAEMTVDSRGKWEVPPPIADERAWRERTDDVAHPRGDRGP</sequence>